<dbReference type="EMBL" id="JAGTJR010000068">
    <property type="protein sequence ID" value="KAH7018733.1"/>
    <property type="molecule type" value="Genomic_DNA"/>
</dbReference>
<gene>
    <name evidence="1" type="ORF">B0J12DRAFT_688062</name>
</gene>
<sequence length="135" mass="15480">MATQFNSVGDWVSQFRQEIYHQPNDDDAVKAFEAKADPSILVRTNHDHFTFDQYRGLIKQYRGTHTVPLLSNSTILEWHDAEKGGTVGHLTKTLHVEKATGKKEQHTTLIITTVKWINGKRMVTEITEVYIEEEA</sequence>
<proteinExistence type="predicted"/>
<evidence type="ECO:0000313" key="2">
    <source>
        <dbReference type="Proteomes" id="UP000774617"/>
    </source>
</evidence>
<protein>
    <submittedName>
        <fullName evidence="1">Uncharacterized protein</fullName>
    </submittedName>
</protein>
<dbReference type="Proteomes" id="UP000774617">
    <property type="component" value="Unassembled WGS sequence"/>
</dbReference>
<keyword evidence="2" id="KW-1185">Reference proteome</keyword>
<accession>A0ABQ8FSY0</accession>
<name>A0ABQ8FSY0_9PEZI</name>
<organism evidence="1 2">
    <name type="scientific">Macrophomina phaseolina</name>
    <dbReference type="NCBI Taxonomy" id="35725"/>
    <lineage>
        <taxon>Eukaryota</taxon>
        <taxon>Fungi</taxon>
        <taxon>Dikarya</taxon>
        <taxon>Ascomycota</taxon>
        <taxon>Pezizomycotina</taxon>
        <taxon>Dothideomycetes</taxon>
        <taxon>Dothideomycetes incertae sedis</taxon>
        <taxon>Botryosphaeriales</taxon>
        <taxon>Botryosphaeriaceae</taxon>
        <taxon>Macrophomina</taxon>
    </lineage>
</organism>
<comment type="caution">
    <text evidence="1">The sequence shown here is derived from an EMBL/GenBank/DDBJ whole genome shotgun (WGS) entry which is preliminary data.</text>
</comment>
<reference evidence="1 2" key="1">
    <citation type="journal article" date="2021" name="Nat. Commun.">
        <title>Genetic determinants of endophytism in the Arabidopsis root mycobiome.</title>
        <authorList>
            <person name="Mesny F."/>
            <person name="Miyauchi S."/>
            <person name="Thiergart T."/>
            <person name="Pickel B."/>
            <person name="Atanasova L."/>
            <person name="Karlsson M."/>
            <person name="Huettel B."/>
            <person name="Barry K.W."/>
            <person name="Haridas S."/>
            <person name="Chen C."/>
            <person name="Bauer D."/>
            <person name="Andreopoulos W."/>
            <person name="Pangilinan J."/>
            <person name="LaButti K."/>
            <person name="Riley R."/>
            <person name="Lipzen A."/>
            <person name="Clum A."/>
            <person name="Drula E."/>
            <person name="Henrissat B."/>
            <person name="Kohler A."/>
            <person name="Grigoriev I.V."/>
            <person name="Martin F.M."/>
            <person name="Hacquard S."/>
        </authorList>
    </citation>
    <scope>NUCLEOTIDE SEQUENCE [LARGE SCALE GENOMIC DNA]</scope>
    <source>
        <strain evidence="1 2">MPI-SDFR-AT-0080</strain>
    </source>
</reference>
<evidence type="ECO:0000313" key="1">
    <source>
        <dbReference type="EMBL" id="KAH7018733.1"/>
    </source>
</evidence>